<dbReference type="SUPFAM" id="SSF158472">
    <property type="entry name" value="HAMP domain-like"/>
    <property type="match status" value="1"/>
</dbReference>
<dbReference type="InterPro" id="IPR003660">
    <property type="entry name" value="HAMP_dom"/>
</dbReference>
<evidence type="ECO:0000259" key="17">
    <source>
        <dbReference type="PROSITE" id="PS50885"/>
    </source>
</evidence>
<dbReference type="Proteomes" id="UP000324595">
    <property type="component" value="Unassembled WGS sequence"/>
</dbReference>
<dbReference type="Pfam" id="PF00672">
    <property type="entry name" value="HAMP"/>
    <property type="match status" value="1"/>
</dbReference>
<feature type="coiled-coil region" evidence="14">
    <location>
        <begin position="1052"/>
        <end position="1079"/>
    </location>
</feature>
<dbReference type="GO" id="GO:0005886">
    <property type="term" value="C:plasma membrane"/>
    <property type="evidence" value="ECO:0007669"/>
    <property type="project" value="UniProtKB-SubCell"/>
</dbReference>
<dbReference type="InterPro" id="IPR036097">
    <property type="entry name" value="HisK_dim/P_sf"/>
</dbReference>
<sequence length="1293" mass="147422">MDTFFHTNRLQYSLGATLLGLLLILLALEGWRYGIKPSPSNNEEVITENLTEASNFFLERQQELLDNTNDLAQILRSALLKEQSLQSLNNILNQFPQFWSSTLYKNNTPLAWDGFALQKDRTSSPSTDQNGQISLKQHNNILYWECLVSFTIQDNTGNTSYTLVTNYRIQQNNPLPIGDRNEFNLFSSSYFSPSYPLNFSIFSSPPNNYVQDRTLKNLSGDSVGVVYATADKFQERQATWEQDTRFWRSVFAFICFLMLAGLLFRAAEQLPLWKGLLLQLSIIGLGWAIITITDVISYWVLALSDISGSELEKTVKLLAKSYSNGFLALLTSITIVHKTKQTTWYNHRNRFIVPIIVAMAWGLASTFLILGTFDLLLDTSIALNIPLLDLSIFPGWQIGILYITLGAWVLALLLLLINVTKVLLRIAQQRIPLVVPAMASTGFAGIFFVHFFFLTELSMFWVIYIGTLGLVTAIVPTISEFRQYKWMTEMSPLRKIVITSFVIAALCIPIFREASVNHTDNRLMKKAKDYSQKEDPRAEKITRNLLTTLEETFSNTNKQNLIEDQARIQTHFSETIQEFLSPEWNIYSFDIRFLDTEGQQIADYSTNLNSPAWLQIYNIPSLEVVTEMEQITKSTIRPVVQQPQLINQQDYRTFYRGWIPVFGQAENDPIGWIICSIYQERPQFNKPIRAVMASITYENWNSQYLLQKYSNGKLVNSVTQGITNNFPQKQTLTSSEKQALKANSVIFYRHQTADYNYRTLLWQQDDQQVIKATTPLFDYRVILFSFFRFSLFLSILGCILGLLYKLTAWKRFSFWGPNTRFQDRILDSFLLATLIFLAALIAVSHYTIKEQNRDIVRQELFDKLKTLTSAIESDPFVALEDDETSFSLDTLTTPLNADATFYAKRRVTQTTTPQIYQQHLLPSALPYDVYHQLFIEHRKEAFSTVNLAGQPLLIGYRTINDNNQQPIATLAIPTFLESPVYDQQLLQTTSYLILIYLLVFGIFIFVSAAIAKKLTYPLTVIRQGLNKISAGNLDTSIPVTSDDEFGQLASTYNRMVDRLKNLQEELAVAEREAAWKEMAQQVAHEIKNPLTPMKLNIQHLERQLNSDHQNPEELKENVQKITQNLIEQIQSLNNIASDFSTFSQPLSEDFEKVNLAELLSSVVKLYEHDETVDIIFSPPAHDITVPGINDELKRVIINLVKNAYESMPNNGGEITLQLYSKQNHAFIEIEDNGSGIPEEVRSDIFVPSFSTKSSGTGLGLAISKKIIEAHKGNISFASIEGKGTTFIIKLPEQ</sequence>
<dbReference type="CDD" id="cd00082">
    <property type="entry name" value="HisKA"/>
    <property type="match status" value="1"/>
</dbReference>
<dbReference type="Gene3D" id="6.10.340.10">
    <property type="match status" value="1"/>
</dbReference>
<keyword evidence="19" id="KW-1185">Reference proteome</keyword>
<keyword evidence="6" id="KW-0808">Transferase</keyword>
<dbReference type="CDD" id="cd00075">
    <property type="entry name" value="HATPase"/>
    <property type="match status" value="1"/>
</dbReference>
<evidence type="ECO:0000313" key="19">
    <source>
        <dbReference type="Proteomes" id="UP000324595"/>
    </source>
</evidence>
<reference evidence="18 19" key="1">
    <citation type="submission" date="2019-07" db="EMBL/GenBank/DDBJ databases">
        <title>Genomic Encyclopedia of Archaeal and Bacterial Type Strains, Phase II (KMG-II): from individual species to whole genera.</title>
        <authorList>
            <person name="Goeker M."/>
        </authorList>
    </citation>
    <scope>NUCLEOTIDE SEQUENCE [LARGE SCALE GENOMIC DNA]</scope>
    <source>
        <strain evidence="18 19">DSM 21935</strain>
    </source>
</reference>
<proteinExistence type="predicted"/>
<evidence type="ECO:0000256" key="1">
    <source>
        <dbReference type="ARBA" id="ARBA00000085"/>
    </source>
</evidence>
<keyword evidence="4" id="KW-1003">Cell membrane</keyword>
<feature type="domain" description="Histidine kinase" evidence="16">
    <location>
        <begin position="1081"/>
        <end position="1293"/>
    </location>
</feature>
<dbReference type="InterPro" id="IPR050398">
    <property type="entry name" value="HssS/ArlS-like"/>
</dbReference>
<dbReference type="Pfam" id="PF00512">
    <property type="entry name" value="HisKA"/>
    <property type="match status" value="1"/>
</dbReference>
<evidence type="ECO:0000256" key="6">
    <source>
        <dbReference type="ARBA" id="ARBA00022679"/>
    </source>
</evidence>
<dbReference type="RefSeq" id="WP_170245646.1">
    <property type="nucleotide sequence ID" value="NZ_VNHY01000002.1"/>
</dbReference>
<dbReference type="CDD" id="cd06225">
    <property type="entry name" value="HAMP"/>
    <property type="match status" value="1"/>
</dbReference>
<evidence type="ECO:0000256" key="3">
    <source>
        <dbReference type="ARBA" id="ARBA00012438"/>
    </source>
</evidence>
<accession>A0A5D3YKP0</accession>
<dbReference type="SUPFAM" id="SSF55874">
    <property type="entry name" value="ATPase domain of HSP90 chaperone/DNA topoisomerase II/histidine kinase"/>
    <property type="match status" value="1"/>
</dbReference>
<name>A0A5D3YKP0_9BACT</name>
<feature type="transmembrane region" description="Helical" evidence="15">
    <location>
        <begin position="351"/>
        <end position="376"/>
    </location>
</feature>
<dbReference type="SMART" id="SM00387">
    <property type="entry name" value="HATPase_c"/>
    <property type="match status" value="1"/>
</dbReference>
<evidence type="ECO:0000256" key="14">
    <source>
        <dbReference type="SAM" id="Coils"/>
    </source>
</evidence>
<dbReference type="EMBL" id="VNHY01000002">
    <property type="protein sequence ID" value="TYP94122.1"/>
    <property type="molecule type" value="Genomic_DNA"/>
</dbReference>
<dbReference type="GO" id="GO:0005524">
    <property type="term" value="F:ATP binding"/>
    <property type="evidence" value="ECO:0007669"/>
    <property type="project" value="UniProtKB-KW"/>
</dbReference>
<keyword evidence="14" id="KW-0175">Coiled coil</keyword>
<dbReference type="Pfam" id="PF02518">
    <property type="entry name" value="HATPase_c"/>
    <property type="match status" value="1"/>
</dbReference>
<evidence type="ECO:0000256" key="8">
    <source>
        <dbReference type="ARBA" id="ARBA00022741"/>
    </source>
</evidence>
<dbReference type="PROSITE" id="PS50109">
    <property type="entry name" value="HIS_KIN"/>
    <property type="match status" value="1"/>
</dbReference>
<feature type="transmembrane region" description="Helical" evidence="15">
    <location>
        <begin position="459"/>
        <end position="481"/>
    </location>
</feature>
<feature type="transmembrane region" description="Helical" evidence="15">
    <location>
        <begin position="276"/>
        <end position="301"/>
    </location>
</feature>
<feature type="transmembrane region" description="Helical" evidence="15">
    <location>
        <begin position="431"/>
        <end position="453"/>
    </location>
</feature>
<comment type="subcellular location">
    <subcellularLocation>
        <location evidence="2">Cell membrane</location>
        <topology evidence="2">Multi-pass membrane protein</topology>
    </subcellularLocation>
</comment>
<dbReference type="Gene3D" id="3.30.565.10">
    <property type="entry name" value="Histidine kinase-like ATPase, C-terminal domain"/>
    <property type="match status" value="1"/>
</dbReference>
<dbReference type="InterPro" id="IPR036890">
    <property type="entry name" value="HATPase_C_sf"/>
</dbReference>
<dbReference type="PROSITE" id="PS50885">
    <property type="entry name" value="HAMP"/>
    <property type="match status" value="1"/>
</dbReference>
<keyword evidence="11 15" id="KW-1133">Transmembrane helix</keyword>
<evidence type="ECO:0000256" key="12">
    <source>
        <dbReference type="ARBA" id="ARBA00023012"/>
    </source>
</evidence>
<evidence type="ECO:0000256" key="7">
    <source>
        <dbReference type="ARBA" id="ARBA00022692"/>
    </source>
</evidence>
<feature type="transmembrane region" description="Helical" evidence="15">
    <location>
        <begin position="825"/>
        <end position="848"/>
    </location>
</feature>
<keyword evidence="9 18" id="KW-0418">Kinase</keyword>
<evidence type="ECO:0000256" key="10">
    <source>
        <dbReference type="ARBA" id="ARBA00022840"/>
    </source>
</evidence>
<dbReference type="EC" id="2.7.13.3" evidence="3"/>
<evidence type="ECO:0000256" key="11">
    <source>
        <dbReference type="ARBA" id="ARBA00022989"/>
    </source>
</evidence>
<evidence type="ECO:0000256" key="9">
    <source>
        <dbReference type="ARBA" id="ARBA00022777"/>
    </source>
</evidence>
<keyword evidence="8" id="KW-0547">Nucleotide-binding</keyword>
<feature type="domain" description="HAMP" evidence="17">
    <location>
        <begin position="1012"/>
        <end position="1064"/>
    </location>
</feature>
<dbReference type="GO" id="GO:0000155">
    <property type="term" value="F:phosphorelay sensor kinase activity"/>
    <property type="evidence" value="ECO:0007669"/>
    <property type="project" value="InterPro"/>
</dbReference>
<gene>
    <name evidence="18" type="ORF">LX73_1847</name>
</gene>
<dbReference type="InterPro" id="IPR005467">
    <property type="entry name" value="His_kinase_dom"/>
</dbReference>
<dbReference type="InterPro" id="IPR004358">
    <property type="entry name" value="Sig_transdc_His_kin-like_C"/>
</dbReference>
<dbReference type="InterPro" id="IPR003661">
    <property type="entry name" value="HisK_dim/P_dom"/>
</dbReference>
<keyword evidence="13 15" id="KW-0472">Membrane</keyword>
<evidence type="ECO:0000256" key="5">
    <source>
        <dbReference type="ARBA" id="ARBA00022553"/>
    </source>
</evidence>
<keyword evidence="7 15" id="KW-0812">Transmembrane</keyword>
<feature type="transmembrane region" description="Helical" evidence="15">
    <location>
        <begin position="781"/>
        <end position="804"/>
    </location>
</feature>
<evidence type="ECO:0000256" key="15">
    <source>
        <dbReference type="SAM" id="Phobius"/>
    </source>
</evidence>
<evidence type="ECO:0000256" key="2">
    <source>
        <dbReference type="ARBA" id="ARBA00004651"/>
    </source>
</evidence>
<keyword evidence="12" id="KW-0902">Two-component regulatory system</keyword>
<evidence type="ECO:0000256" key="13">
    <source>
        <dbReference type="ARBA" id="ARBA00023136"/>
    </source>
</evidence>
<dbReference type="InterPro" id="IPR003594">
    <property type="entry name" value="HATPase_dom"/>
</dbReference>
<dbReference type="SMART" id="SM00304">
    <property type="entry name" value="HAMP"/>
    <property type="match status" value="1"/>
</dbReference>
<keyword evidence="10" id="KW-0067">ATP-binding</keyword>
<dbReference type="Gene3D" id="1.10.287.130">
    <property type="match status" value="1"/>
</dbReference>
<dbReference type="PANTHER" id="PTHR45528">
    <property type="entry name" value="SENSOR HISTIDINE KINASE CPXA"/>
    <property type="match status" value="1"/>
</dbReference>
<evidence type="ECO:0000313" key="18">
    <source>
        <dbReference type="EMBL" id="TYP94122.1"/>
    </source>
</evidence>
<comment type="caution">
    <text evidence="18">The sequence shown here is derived from an EMBL/GenBank/DDBJ whole genome shotgun (WGS) entry which is preliminary data.</text>
</comment>
<feature type="transmembrane region" description="Helical" evidence="15">
    <location>
        <begin position="991"/>
        <end position="1011"/>
    </location>
</feature>
<dbReference type="SMART" id="SM00388">
    <property type="entry name" value="HisKA"/>
    <property type="match status" value="1"/>
</dbReference>
<feature type="transmembrane region" description="Helical" evidence="15">
    <location>
        <begin position="246"/>
        <end position="264"/>
    </location>
</feature>
<organism evidence="18 19">
    <name type="scientific">Fodinibius salinus</name>
    <dbReference type="NCBI Taxonomy" id="860790"/>
    <lineage>
        <taxon>Bacteria</taxon>
        <taxon>Pseudomonadati</taxon>
        <taxon>Balneolota</taxon>
        <taxon>Balneolia</taxon>
        <taxon>Balneolales</taxon>
        <taxon>Balneolaceae</taxon>
        <taxon>Fodinibius</taxon>
    </lineage>
</organism>
<evidence type="ECO:0000256" key="4">
    <source>
        <dbReference type="ARBA" id="ARBA00022475"/>
    </source>
</evidence>
<keyword evidence="5" id="KW-0597">Phosphoprotein</keyword>
<dbReference type="SUPFAM" id="SSF47384">
    <property type="entry name" value="Homodimeric domain of signal transducing histidine kinase"/>
    <property type="match status" value="1"/>
</dbReference>
<dbReference type="PANTHER" id="PTHR45528:SF1">
    <property type="entry name" value="SENSOR HISTIDINE KINASE CPXA"/>
    <property type="match status" value="1"/>
</dbReference>
<dbReference type="PRINTS" id="PR00344">
    <property type="entry name" value="BCTRLSENSOR"/>
</dbReference>
<protein>
    <recommendedName>
        <fullName evidence="3">histidine kinase</fullName>
        <ecNumber evidence="3">2.7.13.3</ecNumber>
    </recommendedName>
</protein>
<evidence type="ECO:0000259" key="16">
    <source>
        <dbReference type="PROSITE" id="PS50109"/>
    </source>
</evidence>
<comment type="catalytic activity">
    <reaction evidence="1">
        <text>ATP + protein L-histidine = ADP + protein N-phospho-L-histidine.</text>
        <dbReference type="EC" id="2.7.13.3"/>
    </reaction>
</comment>
<feature type="transmembrane region" description="Helical" evidence="15">
    <location>
        <begin position="396"/>
        <end position="419"/>
    </location>
</feature>